<dbReference type="Pfam" id="PF13495">
    <property type="entry name" value="Phage_int_SAM_4"/>
    <property type="match status" value="1"/>
</dbReference>
<comment type="similarity">
    <text evidence="1">Belongs to the 'phage' integrase family.</text>
</comment>
<organism evidence="5 6">
    <name type="scientific">Clostridium subterminale</name>
    <dbReference type="NCBI Taxonomy" id="1550"/>
    <lineage>
        <taxon>Bacteria</taxon>
        <taxon>Bacillati</taxon>
        <taxon>Bacillota</taxon>
        <taxon>Clostridia</taxon>
        <taxon>Eubacteriales</taxon>
        <taxon>Clostridiaceae</taxon>
        <taxon>Clostridium</taxon>
    </lineage>
</organism>
<evidence type="ECO:0000256" key="3">
    <source>
        <dbReference type="PROSITE-ProRule" id="PRU01248"/>
    </source>
</evidence>
<dbReference type="Gene3D" id="1.10.150.130">
    <property type="match status" value="1"/>
</dbReference>
<evidence type="ECO:0000259" key="4">
    <source>
        <dbReference type="PROSITE" id="PS51900"/>
    </source>
</evidence>
<dbReference type="RefSeq" id="WP_343825762.1">
    <property type="nucleotide sequence ID" value="NZ_BAAACI010000006.1"/>
</dbReference>
<evidence type="ECO:0000313" key="5">
    <source>
        <dbReference type="EMBL" id="GAA0772361.1"/>
    </source>
</evidence>
<gene>
    <name evidence="5" type="ORF">GCM10008908_18450</name>
</gene>
<dbReference type="EMBL" id="BAAACI010000006">
    <property type="protein sequence ID" value="GAA0772361.1"/>
    <property type="molecule type" value="Genomic_DNA"/>
</dbReference>
<name>A0ABP3VXJ2_CLOSU</name>
<dbReference type="InterPro" id="IPR010998">
    <property type="entry name" value="Integrase_recombinase_N"/>
</dbReference>
<sequence>MYEKIDKMIKDLEIRGRTPDTIKNMVWSIKNFSKFYNQPPELLGEQDIIIYLDYCINQKKLCRSTVNAINSALKFYFHFYLLYSV</sequence>
<dbReference type="InterPro" id="IPR044068">
    <property type="entry name" value="CB"/>
</dbReference>
<protein>
    <recommendedName>
        <fullName evidence="4">Core-binding (CB) domain-containing protein</fullName>
    </recommendedName>
</protein>
<accession>A0ABP3VXJ2</accession>
<evidence type="ECO:0000256" key="2">
    <source>
        <dbReference type="ARBA" id="ARBA00023125"/>
    </source>
</evidence>
<feature type="domain" description="Core-binding (CB)" evidence="4">
    <location>
        <begin position="1"/>
        <end position="81"/>
    </location>
</feature>
<evidence type="ECO:0000313" key="6">
    <source>
        <dbReference type="Proteomes" id="UP001501047"/>
    </source>
</evidence>
<dbReference type="Proteomes" id="UP001501047">
    <property type="component" value="Unassembled WGS sequence"/>
</dbReference>
<dbReference type="PROSITE" id="PS51900">
    <property type="entry name" value="CB"/>
    <property type="match status" value="1"/>
</dbReference>
<keyword evidence="2 3" id="KW-0238">DNA-binding</keyword>
<dbReference type="InterPro" id="IPR004107">
    <property type="entry name" value="Integrase_SAM-like_N"/>
</dbReference>
<evidence type="ECO:0000256" key="1">
    <source>
        <dbReference type="ARBA" id="ARBA00008857"/>
    </source>
</evidence>
<keyword evidence="6" id="KW-1185">Reference proteome</keyword>
<proteinExistence type="inferred from homology"/>
<comment type="caution">
    <text evidence="5">The sequence shown here is derived from an EMBL/GenBank/DDBJ whole genome shotgun (WGS) entry which is preliminary data.</text>
</comment>
<reference evidence="6" key="1">
    <citation type="journal article" date="2019" name="Int. J. Syst. Evol. Microbiol.">
        <title>The Global Catalogue of Microorganisms (GCM) 10K type strain sequencing project: providing services to taxonomists for standard genome sequencing and annotation.</title>
        <authorList>
            <consortium name="The Broad Institute Genomics Platform"/>
            <consortium name="The Broad Institute Genome Sequencing Center for Infectious Disease"/>
            <person name="Wu L."/>
            <person name="Ma J."/>
        </authorList>
    </citation>
    <scope>NUCLEOTIDE SEQUENCE [LARGE SCALE GENOMIC DNA]</scope>
    <source>
        <strain evidence="6">JCM 1417</strain>
    </source>
</reference>